<keyword evidence="4" id="KW-1185">Reference proteome</keyword>
<feature type="region of interest" description="Disordered" evidence="1">
    <location>
        <begin position="47"/>
        <end position="77"/>
    </location>
</feature>
<evidence type="ECO:0000313" key="3">
    <source>
        <dbReference type="EMBL" id="KAH9377106.1"/>
    </source>
</evidence>
<evidence type="ECO:0000256" key="1">
    <source>
        <dbReference type="SAM" id="MobiDB-lite"/>
    </source>
</evidence>
<dbReference type="EMBL" id="JABSTR010000008">
    <property type="protein sequence ID" value="KAH9377106.1"/>
    <property type="molecule type" value="Genomic_DNA"/>
</dbReference>
<comment type="caution">
    <text evidence="3">The sequence shown here is derived from an EMBL/GenBank/DDBJ whole genome shotgun (WGS) entry which is preliminary data.</text>
</comment>
<feature type="signal peptide" evidence="2">
    <location>
        <begin position="1"/>
        <end position="23"/>
    </location>
</feature>
<keyword evidence="2" id="KW-0732">Signal</keyword>
<proteinExistence type="predicted"/>
<organism evidence="3 4">
    <name type="scientific">Haemaphysalis longicornis</name>
    <name type="common">Bush tick</name>
    <dbReference type="NCBI Taxonomy" id="44386"/>
    <lineage>
        <taxon>Eukaryota</taxon>
        <taxon>Metazoa</taxon>
        <taxon>Ecdysozoa</taxon>
        <taxon>Arthropoda</taxon>
        <taxon>Chelicerata</taxon>
        <taxon>Arachnida</taxon>
        <taxon>Acari</taxon>
        <taxon>Parasitiformes</taxon>
        <taxon>Ixodida</taxon>
        <taxon>Ixodoidea</taxon>
        <taxon>Ixodidae</taxon>
        <taxon>Haemaphysalinae</taxon>
        <taxon>Haemaphysalis</taxon>
    </lineage>
</organism>
<accession>A0A9J6GP88</accession>
<feature type="chain" id="PRO_5039939622" evidence="2">
    <location>
        <begin position="24"/>
        <end position="181"/>
    </location>
</feature>
<name>A0A9J6GP88_HAELO</name>
<sequence>MPRLAMATCLLWMPALAPRKGEANVSSAEMQHSVCSHILFRSVLTAGASGKKQRKNSEDHRRSSGTVGGEPQHGDESRYKRLAQELPGFNWLEQKIMGHGGGNFADAPPMPKHATMREPLAITAPTAHEKAEPKAAAPAPEVQRIYPPGTDILSRSMSEIQDDCCEEDAVDENPVIENVAV</sequence>
<dbReference type="VEuPathDB" id="VectorBase:HLOH_051964"/>
<evidence type="ECO:0000313" key="4">
    <source>
        <dbReference type="Proteomes" id="UP000821853"/>
    </source>
</evidence>
<dbReference type="AlphaFoldDB" id="A0A9J6GP88"/>
<feature type="region of interest" description="Disordered" evidence="1">
    <location>
        <begin position="127"/>
        <end position="149"/>
    </location>
</feature>
<protein>
    <submittedName>
        <fullName evidence="3">Uncharacterized protein</fullName>
    </submittedName>
</protein>
<reference evidence="3 4" key="1">
    <citation type="journal article" date="2020" name="Cell">
        <title>Large-Scale Comparative Analyses of Tick Genomes Elucidate Their Genetic Diversity and Vector Capacities.</title>
        <authorList>
            <consortium name="Tick Genome and Microbiome Consortium (TIGMIC)"/>
            <person name="Jia N."/>
            <person name="Wang J."/>
            <person name="Shi W."/>
            <person name="Du L."/>
            <person name="Sun Y."/>
            <person name="Zhan W."/>
            <person name="Jiang J.F."/>
            <person name="Wang Q."/>
            <person name="Zhang B."/>
            <person name="Ji P."/>
            <person name="Bell-Sakyi L."/>
            <person name="Cui X.M."/>
            <person name="Yuan T.T."/>
            <person name="Jiang B.G."/>
            <person name="Yang W.F."/>
            <person name="Lam T.T."/>
            <person name="Chang Q.C."/>
            <person name="Ding S.J."/>
            <person name="Wang X.J."/>
            <person name="Zhu J.G."/>
            <person name="Ruan X.D."/>
            <person name="Zhao L."/>
            <person name="Wei J.T."/>
            <person name="Ye R.Z."/>
            <person name="Que T.C."/>
            <person name="Du C.H."/>
            <person name="Zhou Y.H."/>
            <person name="Cheng J.X."/>
            <person name="Dai P.F."/>
            <person name="Guo W.B."/>
            <person name="Han X.H."/>
            <person name="Huang E.J."/>
            <person name="Li L.F."/>
            <person name="Wei W."/>
            <person name="Gao Y.C."/>
            <person name="Liu J.Z."/>
            <person name="Shao H.Z."/>
            <person name="Wang X."/>
            <person name="Wang C.C."/>
            <person name="Yang T.C."/>
            <person name="Huo Q.B."/>
            <person name="Li W."/>
            <person name="Chen H.Y."/>
            <person name="Chen S.E."/>
            <person name="Zhou L.G."/>
            <person name="Ni X.B."/>
            <person name="Tian J.H."/>
            <person name="Sheng Y."/>
            <person name="Liu T."/>
            <person name="Pan Y.S."/>
            <person name="Xia L.Y."/>
            <person name="Li J."/>
            <person name="Zhao F."/>
            <person name="Cao W.C."/>
        </authorList>
    </citation>
    <scope>NUCLEOTIDE SEQUENCE [LARGE SCALE GENOMIC DNA]</scope>
    <source>
        <strain evidence="3">HaeL-2018</strain>
    </source>
</reference>
<dbReference type="OrthoDB" id="6377759at2759"/>
<evidence type="ECO:0000256" key="2">
    <source>
        <dbReference type="SAM" id="SignalP"/>
    </source>
</evidence>
<gene>
    <name evidence="3" type="ORF">HPB48_011697</name>
</gene>
<dbReference type="Proteomes" id="UP000821853">
    <property type="component" value="Unassembled WGS sequence"/>
</dbReference>